<gene>
    <name evidence="1" type="ORF">B0H16DRAFT_1752807</name>
</gene>
<dbReference type="Proteomes" id="UP001215598">
    <property type="component" value="Unassembled WGS sequence"/>
</dbReference>
<name>A0AAD7DF86_9AGAR</name>
<evidence type="ECO:0000313" key="2">
    <source>
        <dbReference type="Proteomes" id="UP001215598"/>
    </source>
</evidence>
<accession>A0AAD7DF86</accession>
<reference evidence="1" key="1">
    <citation type="submission" date="2023-03" db="EMBL/GenBank/DDBJ databases">
        <title>Massive genome expansion in bonnet fungi (Mycena s.s.) driven by repeated elements and novel gene families across ecological guilds.</title>
        <authorList>
            <consortium name="Lawrence Berkeley National Laboratory"/>
            <person name="Harder C.B."/>
            <person name="Miyauchi S."/>
            <person name="Viragh M."/>
            <person name="Kuo A."/>
            <person name="Thoen E."/>
            <person name="Andreopoulos B."/>
            <person name="Lu D."/>
            <person name="Skrede I."/>
            <person name="Drula E."/>
            <person name="Henrissat B."/>
            <person name="Morin E."/>
            <person name="Kohler A."/>
            <person name="Barry K."/>
            <person name="LaButti K."/>
            <person name="Morin E."/>
            <person name="Salamov A."/>
            <person name="Lipzen A."/>
            <person name="Mereny Z."/>
            <person name="Hegedus B."/>
            <person name="Baldrian P."/>
            <person name="Stursova M."/>
            <person name="Weitz H."/>
            <person name="Taylor A."/>
            <person name="Grigoriev I.V."/>
            <person name="Nagy L.G."/>
            <person name="Martin F."/>
            <person name="Kauserud H."/>
        </authorList>
    </citation>
    <scope>NUCLEOTIDE SEQUENCE</scope>
    <source>
        <strain evidence="1">CBHHK182m</strain>
    </source>
</reference>
<evidence type="ECO:0000313" key="1">
    <source>
        <dbReference type="EMBL" id="KAJ7689749.1"/>
    </source>
</evidence>
<comment type="caution">
    <text evidence="1">The sequence shown here is derived from an EMBL/GenBank/DDBJ whole genome shotgun (WGS) entry which is preliminary data.</text>
</comment>
<organism evidence="1 2">
    <name type="scientific">Mycena metata</name>
    <dbReference type="NCBI Taxonomy" id="1033252"/>
    <lineage>
        <taxon>Eukaryota</taxon>
        <taxon>Fungi</taxon>
        <taxon>Dikarya</taxon>
        <taxon>Basidiomycota</taxon>
        <taxon>Agaricomycotina</taxon>
        <taxon>Agaricomycetes</taxon>
        <taxon>Agaricomycetidae</taxon>
        <taxon>Agaricales</taxon>
        <taxon>Marasmiineae</taxon>
        <taxon>Mycenaceae</taxon>
        <taxon>Mycena</taxon>
    </lineage>
</organism>
<dbReference type="EMBL" id="JARKIB010000881">
    <property type="protein sequence ID" value="KAJ7689749.1"/>
    <property type="molecule type" value="Genomic_DNA"/>
</dbReference>
<protein>
    <submittedName>
        <fullName evidence="1">Uncharacterized protein</fullName>
    </submittedName>
</protein>
<sequence>MLGICLPPTATPVAVRVPKYSMPAPDSPLEPHINFAFQARLSQALESLDPPQPLPDDLLPEEMPRPGYAHAGVQASSPVKEVPRMKKAARGKHRAERFRAHRAAAEAQRHARLEDPPHPLSALRVARGHKFDPALIEDRDYDLDEVVGPDSTFKLCLVTLFGGAPRPVIAADKSLVALLGGYPARPSWRTDVVDPVTNACASVIPRVVRSTEEVGLNLPPTLHGGVGARFNEPDTEKSPGIVLNALLFFDLMSTLAMKRLLGYGNRLLQAFCPTAFDELADEKETFLKKIPDAVYPTDSSVYSAITFELGGCHRRTLAVGVPYRFLPGAWSILQSLGNYNGRHGGHVILWELGYVVRFPPGSTILIPTGVIHYSFVRVRENETRYSVLQYAGSGIPRWFRNGQNTDEAFAIKADEEKHAAREERRKAAHAAILDTFPLEEELPLDHILFPFFGTHPPTIE</sequence>
<dbReference type="AlphaFoldDB" id="A0AAD7DF86"/>
<proteinExistence type="predicted"/>
<keyword evidence="2" id="KW-1185">Reference proteome</keyword>